<dbReference type="GO" id="GO:0071013">
    <property type="term" value="C:catalytic step 2 spliceosome"/>
    <property type="evidence" value="ECO:0007669"/>
    <property type="project" value="TreeGrafter"/>
</dbReference>
<evidence type="ECO:0000256" key="1">
    <source>
        <dbReference type="ARBA" id="ARBA00004123"/>
    </source>
</evidence>
<evidence type="ECO:0000313" key="11">
    <source>
        <dbReference type="Proteomes" id="UP000076842"/>
    </source>
</evidence>
<feature type="compositionally biased region" description="Polar residues" evidence="8">
    <location>
        <begin position="24"/>
        <end position="36"/>
    </location>
</feature>
<evidence type="ECO:0000256" key="8">
    <source>
        <dbReference type="SAM" id="MobiDB-lite"/>
    </source>
</evidence>
<evidence type="ECO:0000259" key="9">
    <source>
        <dbReference type="Pfam" id="PF04696"/>
    </source>
</evidence>
<dbReference type="InParanoid" id="A0A165IYZ0"/>
<dbReference type="AlphaFoldDB" id="A0A165IYZ0"/>
<feature type="region of interest" description="Disordered" evidence="8">
    <location>
        <begin position="1"/>
        <end position="56"/>
    </location>
</feature>
<name>A0A165IYZ0_9BASI</name>
<reference evidence="10 11" key="1">
    <citation type="journal article" date="2016" name="Mol. Biol. Evol.">
        <title>Comparative Genomics of Early-Diverging Mushroom-Forming Fungi Provides Insights into the Origins of Lignocellulose Decay Capabilities.</title>
        <authorList>
            <person name="Nagy L.G."/>
            <person name="Riley R."/>
            <person name="Tritt A."/>
            <person name="Adam C."/>
            <person name="Daum C."/>
            <person name="Floudas D."/>
            <person name="Sun H."/>
            <person name="Yadav J.S."/>
            <person name="Pangilinan J."/>
            <person name="Larsson K.H."/>
            <person name="Matsuura K."/>
            <person name="Barry K."/>
            <person name="Labutti K."/>
            <person name="Kuo R."/>
            <person name="Ohm R.A."/>
            <person name="Bhattacharya S.S."/>
            <person name="Shirouzu T."/>
            <person name="Yoshinaga Y."/>
            <person name="Martin F.M."/>
            <person name="Grigoriev I.V."/>
            <person name="Hibbett D.S."/>
        </authorList>
    </citation>
    <scope>NUCLEOTIDE SEQUENCE [LARGE SCALE GENOMIC DNA]</scope>
    <source>
        <strain evidence="10 11">HHB12733</strain>
    </source>
</reference>
<feature type="domain" description="Pinin/SDK/MemA protein" evidence="9">
    <location>
        <begin position="53"/>
        <end position="149"/>
    </location>
</feature>
<evidence type="ECO:0000256" key="7">
    <source>
        <dbReference type="ARBA" id="ARBA00023242"/>
    </source>
</evidence>
<organism evidence="10 11">
    <name type="scientific">Calocera cornea HHB12733</name>
    <dbReference type="NCBI Taxonomy" id="1353952"/>
    <lineage>
        <taxon>Eukaryota</taxon>
        <taxon>Fungi</taxon>
        <taxon>Dikarya</taxon>
        <taxon>Basidiomycota</taxon>
        <taxon>Agaricomycotina</taxon>
        <taxon>Dacrymycetes</taxon>
        <taxon>Dacrymycetales</taxon>
        <taxon>Dacrymycetaceae</taxon>
        <taxon>Calocera</taxon>
    </lineage>
</organism>
<evidence type="ECO:0000256" key="5">
    <source>
        <dbReference type="ARBA" id="ARBA00023163"/>
    </source>
</evidence>
<dbReference type="OrthoDB" id="330772at2759"/>
<evidence type="ECO:0000313" key="10">
    <source>
        <dbReference type="EMBL" id="KZT61154.1"/>
    </source>
</evidence>
<dbReference type="STRING" id="1353952.A0A165IYZ0"/>
<proteinExistence type="inferred from homology"/>
<evidence type="ECO:0000256" key="6">
    <source>
        <dbReference type="ARBA" id="ARBA00023187"/>
    </source>
</evidence>
<keyword evidence="11" id="KW-1185">Reference proteome</keyword>
<feature type="compositionally biased region" description="Acidic residues" evidence="8">
    <location>
        <begin position="277"/>
        <end position="286"/>
    </location>
</feature>
<sequence>MAEVQQDAIPHVPDRPRSEEPGQGESTHQQSASPQQVIAAPSRKRPRLDLTAEPRKRGKTMFGILVGTLNKAKDEDARRSKSEAARRRMSLETKLQSKLALEQDEMRRQGEIKKTRSLASRKEDDIVIQDSVLRLSHRIKPLLSHFLTTSDMIALPPAADPLASIPLSLAPPAATHTVLYYLPAILLPEQEVFLRDRQISMAKLVDSEQRAWRDERKQGMDEVELLRRRAEEIASSETVTDEVDSGSVPAGQEEAVPSTFPEPPADAVPSATKVEADDAEEEVLEY</sequence>
<gene>
    <name evidence="10" type="ORF">CALCODRAFT_491551</name>
</gene>
<evidence type="ECO:0000256" key="2">
    <source>
        <dbReference type="ARBA" id="ARBA00010386"/>
    </source>
</evidence>
<dbReference type="InterPro" id="IPR006786">
    <property type="entry name" value="Pinin_SDK_MemA"/>
</dbReference>
<protein>
    <recommendedName>
        <fullName evidence="9">Pinin/SDK/MemA protein domain-containing protein</fullName>
    </recommendedName>
</protein>
<comment type="subcellular location">
    <subcellularLocation>
        <location evidence="1">Nucleus</location>
    </subcellularLocation>
</comment>
<dbReference type="Pfam" id="PF04696">
    <property type="entry name" value="Pinin_SDK_memA"/>
    <property type="match status" value="1"/>
</dbReference>
<keyword evidence="7" id="KW-0539">Nucleus</keyword>
<dbReference type="PANTHER" id="PTHR12707:SF0">
    <property type="entry name" value="PININ"/>
    <property type="match status" value="1"/>
</dbReference>
<keyword evidence="6" id="KW-0508">mRNA splicing</keyword>
<accession>A0A165IYZ0</accession>
<feature type="region of interest" description="Disordered" evidence="8">
    <location>
        <begin position="234"/>
        <end position="286"/>
    </location>
</feature>
<dbReference type="GO" id="GO:0006397">
    <property type="term" value="P:mRNA processing"/>
    <property type="evidence" value="ECO:0007669"/>
    <property type="project" value="UniProtKB-KW"/>
</dbReference>
<keyword evidence="4" id="KW-0805">Transcription regulation</keyword>
<keyword evidence="5" id="KW-0804">Transcription</keyword>
<keyword evidence="3" id="KW-0507">mRNA processing</keyword>
<dbReference type="InterPro" id="IPR039853">
    <property type="entry name" value="Pinin"/>
</dbReference>
<evidence type="ECO:0000256" key="4">
    <source>
        <dbReference type="ARBA" id="ARBA00023015"/>
    </source>
</evidence>
<dbReference type="GO" id="GO:0008380">
    <property type="term" value="P:RNA splicing"/>
    <property type="evidence" value="ECO:0007669"/>
    <property type="project" value="UniProtKB-KW"/>
</dbReference>
<dbReference type="EMBL" id="KV423925">
    <property type="protein sequence ID" value="KZT61154.1"/>
    <property type="molecule type" value="Genomic_DNA"/>
</dbReference>
<comment type="similarity">
    <text evidence="2">Belongs to the pinin family.</text>
</comment>
<dbReference type="Proteomes" id="UP000076842">
    <property type="component" value="Unassembled WGS sequence"/>
</dbReference>
<evidence type="ECO:0000256" key="3">
    <source>
        <dbReference type="ARBA" id="ARBA00022664"/>
    </source>
</evidence>
<dbReference type="PANTHER" id="PTHR12707">
    <property type="entry name" value="PINN"/>
    <property type="match status" value="1"/>
</dbReference>